<keyword evidence="1" id="KW-1133">Transmembrane helix</keyword>
<dbReference type="EMBL" id="KP211853">
    <property type="protein sequence ID" value="ANV79831.1"/>
    <property type="molecule type" value="Genomic_DNA"/>
</dbReference>
<proteinExistence type="predicted"/>
<name>A0A1B1TC18_9ARCH</name>
<dbReference type="Pfam" id="PF01663">
    <property type="entry name" value="Phosphodiest"/>
    <property type="match status" value="1"/>
</dbReference>
<feature type="transmembrane region" description="Helical" evidence="1">
    <location>
        <begin position="555"/>
        <end position="575"/>
    </location>
</feature>
<dbReference type="GO" id="GO:0051377">
    <property type="term" value="F:mannose-ethanolamine phosphotransferase activity"/>
    <property type="evidence" value="ECO:0007669"/>
    <property type="project" value="TreeGrafter"/>
</dbReference>
<evidence type="ECO:0000256" key="1">
    <source>
        <dbReference type="SAM" id="Phobius"/>
    </source>
</evidence>
<protein>
    <recommendedName>
        <fullName evidence="3">Type I phosphodiesterase/nucleotide pyrophosphatase</fullName>
    </recommendedName>
</protein>
<dbReference type="PANTHER" id="PTHR23071:SF1">
    <property type="entry name" value="GPI ETHANOLAMINE PHOSPHATE TRANSFERASE 3"/>
    <property type="match status" value="1"/>
</dbReference>
<dbReference type="PANTHER" id="PTHR23071">
    <property type="entry name" value="PHOSPHATIDYLINOSITOL GLYCAN"/>
    <property type="match status" value="1"/>
</dbReference>
<feature type="transmembrane region" description="Helical" evidence="1">
    <location>
        <begin position="781"/>
        <end position="799"/>
    </location>
</feature>
<keyword evidence="1" id="KW-0472">Membrane</keyword>
<feature type="transmembrane region" description="Helical" evidence="1">
    <location>
        <begin position="372"/>
        <end position="394"/>
    </location>
</feature>
<dbReference type="GO" id="GO:0006506">
    <property type="term" value="P:GPI anchor biosynthetic process"/>
    <property type="evidence" value="ECO:0007669"/>
    <property type="project" value="InterPro"/>
</dbReference>
<accession>A0A1B1TC18</accession>
<reference evidence="2" key="1">
    <citation type="submission" date="2014-11" db="EMBL/GenBank/DDBJ databases">
        <authorList>
            <person name="Zhu J."/>
            <person name="Qi W."/>
            <person name="Song R."/>
        </authorList>
    </citation>
    <scope>NUCLEOTIDE SEQUENCE</scope>
</reference>
<dbReference type="AlphaFoldDB" id="A0A1B1TC18"/>
<feature type="transmembrane region" description="Helical" evidence="1">
    <location>
        <begin position="694"/>
        <end position="711"/>
    </location>
</feature>
<evidence type="ECO:0000313" key="2">
    <source>
        <dbReference type="EMBL" id="ANV79831.1"/>
    </source>
</evidence>
<dbReference type="SUPFAM" id="SSF53649">
    <property type="entry name" value="Alkaline phosphatase-like"/>
    <property type="match status" value="1"/>
</dbReference>
<dbReference type="InterPro" id="IPR039524">
    <property type="entry name" value="PIGO/GPI13"/>
</dbReference>
<sequence>MSDAKFIQLADLIRSRPFTYLTLMLIIPLFVTAPHVLLDSETPEGITIRPPSSHEPLSEGFILIILDGVGEGWMLDEESMPLLNERRESGATLHLRTGPLTLSATCVSEIMNGVPNSPSDGLRNFNLEHPGGDDAWTLASTNNPLYDVGLVGSYVFGNMYGDMQDLQFTNTFLGHADYYQGDEDTADVLFEWFENDSYNVIGAHFSGPDKVGHRWGTTGEKYSEKITHIDGLIDEVLDEVPENWTILVTADHGMTKLGTHGSSQDVTREVAALVWGPSIIPGSHSEGHQRDIPALTIAVLDLPFPVQLHGRIPLDILDISATERAELDMWNWQAAYERQIFLQSIDRPAANDIYLDIIEWDKIPIDAEFTRFIDLLISASTWSLLAASAILLVGMGIPKTIEERRVSAIFITVLTVMILSHAFIGYVTIFPRLIGAFSSIWIVWWALTNNKHQNFNSKKKQHKWISSMPEWWPWLAAALVLSFSSIRLWFTLIPLTWIIINRRFKTRDIFQTKHEKYSLLALGTISLLGIMGVHERLVGEHWVLHLVQSGWPDNNMNLIFSILILSITGPIYRYFSNPEEYKIDGIFTSIWLLLILFVNWIEISLIDIISLLTILIMGIIGISQRVNIVPNKLFKIKLPKEIDIAALGGLLVLTWGAWSAAVTLLIISSIDVLMRTEWKWITLENYNLKNPKPFIAAAILPLVIWTLWWTMLGQVNGLEAWALPHPRELDPGRLIVKGGYVGARDNPPTEWMALLISLPLLLSSTAIVSKLKQRNLSLRPYALALSLQLVGCFATLAFAPPFPRLVFSLTWNIVFSIFQIIAVLLSLGMEFSIKKIIKNNGKLVISG</sequence>
<keyword evidence="1" id="KW-0812">Transmembrane</keyword>
<dbReference type="Gene3D" id="3.40.720.10">
    <property type="entry name" value="Alkaline Phosphatase, subunit A"/>
    <property type="match status" value="1"/>
</dbReference>
<feature type="transmembrane region" description="Helical" evidence="1">
    <location>
        <begin position="406"/>
        <end position="427"/>
    </location>
</feature>
<evidence type="ECO:0008006" key="3">
    <source>
        <dbReference type="Google" id="ProtNLM"/>
    </source>
</evidence>
<feature type="transmembrane region" description="Helical" evidence="1">
    <location>
        <begin position="644"/>
        <end position="673"/>
    </location>
</feature>
<dbReference type="InterPro" id="IPR017850">
    <property type="entry name" value="Alkaline_phosphatase_core_sf"/>
</dbReference>
<reference evidence="2" key="2">
    <citation type="journal article" date="2015" name="ISME J.">
        <title>A new class of marine Euryarchaeota group II from the Mediterranean deep chlorophyll maximum.</title>
        <authorList>
            <person name="Martin-Cuadrado A.B."/>
            <person name="Garcia-Heredia I."/>
            <person name="Molto A.G."/>
            <person name="Lopez-Ubeda R."/>
            <person name="Kimes N."/>
            <person name="Lopez-Garcia P."/>
            <person name="Moreira D."/>
            <person name="Rodriguez-Valera F."/>
        </authorList>
    </citation>
    <scope>NUCLEOTIDE SEQUENCE</scope>
</reference>
<organism evidence="2">
    <name type="scientific">uncultured Poseidoniia archaeon</name>
    <dbReference type="NCBI Taxonomy" id="1697135"/>
    <lineage>
        <taxon>Archaea</taxon>
        <taxon>Methanobacteriati</taxon>
        <taxon>Thermoplasmatota</taxon>
        <taxon>Candidatus Poseidoniia</taxon>
        <taxon>environmental samples</taxon>
    </lineage>
</organism>
<feature type="transmembrane region" description="Helical" evidence="1">
    <location>
        <begin position="605"/>
        <end position="624"/>
    </location>
</feature>
<feature type="transmembrane region" description="Helical" evidence="1">
    <location>
        <begin position="517"/>
        <end position="534"/>
    </location>
</feature>
<dbReference type="GO" id="GO:0016020">
    <property type="term" value="C:membrane"/>
    <property type="evidence" value="ECO:0007669"/>
    <property type="project" value="GOC"/>
</dbReference>
<feature type="transmembrane region" description="Helical" evidence="1">
    <location>
        <begin position="471"/>
        <end position="497"/>
    </location>
</feature>
<dbReference type="InterPro" id="IPR002591">
    <property type="entry name" value="Phosphodiest/P_Trfase"/>
</dbReference>
<feature type="transmembrane region" description="Helical" evidence="1">
    <location>
        <begin position="751"/>
        <end position="769"/>
    </location>
</feature>
<feature type="transmembrane region" description="Helical" evidence="1">
    <location>
        <begin position="805"/>
        <end position="828"/>
    </location>
</feature>